<evidence type="ECO:0000256" key="3">
    <source>
        <dbReference type="ARBA" id="ARBA00022763"/>
    </source>
</evidence>
<dbReference type="SUPFAM" id="SSF52540">
    <property type="entry name" value="P-loop containing nucleoside triphosphate hydrolases"/>
    <property type="match status" value="1"/>
</dbReference>
<dbReference type="GO" id="GO:0043138">
    <property type="term" value="F:3'-5' DNA helicase activity"/>
    <property type="evidence" value="ECO:0007669"/>
    <property type="project" value="UniProtKB-EC"/>
</dbReference>
<evidence type="ECO:0000256" key="11">
    <source>
        <dbReference type="ARBA" id="ARBA00034617"/>
    </source>
</evidence>
<keyword evidence="7 14" id="KW-0067">ATP-binding</keyword>
<evidence type="ECO:0000313" key="17">
    <source>
        <dbReference type="EMBL" id="HGY54113.1"/>
    </source>
</evidence>
<dbReference type="PROSITE" id="PS51217">
    <property type="entry name" value="UVRD_HELICASE_CTER"/>
    <property type="match status" value="1"/>
</dbReference>
<evidence type="ECO:0000256" key="10">
    <source>
        <dbReference type="ARBA" id="ARBA00023235"/>
    </source>
</evidence>
<evidence type="ECO:0000256" key="12">
    <source>
        <dbReference type="ARBA" id="ARBA00034808"/>
    </source>
</evidence>
<dbReference type="Pfam" id="PF13361">
    <property type="entry name" value="UvrD_C"/>
    <property type="match status" value="1"/>
</dbReference>
<keyword evidence="2 14" id="KW-0547">Nucleotide-binding</keyword>
<organism evidence="17">
    <name type="scientific">Caldithrix abyssi</name>
    <dbReference type="NCBI Taxonomy" id="187145"/>
    <lineage>
        <taxon>Bacteria</taxon>
        <taxon>Pseudomonadati</taxon>
        <taxon>Calditrichota</taxon>
        <taxon>Calditrichia</taxon>
        <taxon>Calditrichales</taxon>
        <taxon>Calditrichaceae</taxon>
        <taxon>Caldithrix</taxon>
    </lineage>
</organism>
<dbReference type="PANTHER" id="PTHR11070:SF67">
    <property type="entry name" value="DNA 3'-5' HELICASE"/>
    <property type="match status" value="1"/>
</dbReference>
<dbReference type="Gene3D" id="3.40.50.300">
    <property type="entry name" value="P-loop containing nucleotide triphosphate hydrolases"/>
    <property type="match status" value="4"/>
</dbReference>
<evidence type="ECO:0000256" key="5">
    <source>
        <dbReference type="ARBA" id="ARBA00022806"/>
    </source>
</evidence>
<dbReference type="PROSITE" id="PS51198">
    <property type="entry name" value="UVRD_HELICASE_ATP_BIND"/>
    <property type="match status" value="1"/>
</dbReference>
<dbReference type="InterPro" id="IPR014016">
    <property type="entry name" value="UvrD-like_ATP-bd"/>
</dbReference>
<evidence type="ECO:0000256" key="4">
    <source>
        <dbReference type="ARBA" id="ARBA00022801"/>
    </source>
</evidence>
<proteinExistence type="predicted"/>
<evidence type="ECO:0000256" key="2">
    <source>
        <dbReference type="ARBA" id="ARBA00022741"/>
    </source>
</evidence>
<evidence type="ECO:0000259" key="15">
    <source>
        <dbReference type="PROSITE" id="PS51198"/>
    </source>
</evidence>
<feature type="domain" description="UvrD-like helicase ATP-binding" evidence="15">
    <location>
        <begin position="1"/>
        <end position="473"/>
    </location>
</feature>
<dbReference type="SUPFAM" id="SSF52980">
    <property type="entry name" value="Restriction endonuclease-like"/>
    <property type="match status" value="1"/>
</dbReference>
<dbReference type="GO" id="GO:0005524">
    <property type="term" value="F:ATP binding"/>
    <property type="evidence" value="ECO:0007669"/>
    <property type="project" value="UniProtKB-UniRule"/>
</dbReference>
<evidence type="ECO:0000256" key="9">
    <source>
        <dbReference type="ARBA" id="ARBA00023204"/>
    </source>
</evidence>
<dbReference type="PANTHER" id="PTHR11070">
    <property type="entry name" value="UVRD / RECB / PCRA DNA HELICASE FAMILY MEMBER"/>
    <property type="match status" value="1"/>
</dbReference>
<dbReference type="EC" id="5.6.2.4" evidence="12"/>
<comment type="catalytic activity">
    <reaction evidence="13">
        <text>ATP + H2O = ADP + phosphate + H(+)</text>
        <dbReference type="Rhea" id="RHEA:13065"/>
        <dbReference type="ChEBI" id="CHEBI:15377"/>
        <dbReference type="ChEBI" id="CHEBI:15378"/>
        <dbReference type="ChEBI" id="CHEBI:30616"/>
        <dbReference type="ChEBI" id="CHEBI:43474"/>
        <dbReference type="ChEBI" id="CHEBI:456216"/>
        <dbReference type="EC" id="5.6.2.4"/>
    </reaction>
</comment>
<gene>
    <name evidence="17" type="ORF">ENK44_00285</name>
</gene>
<comment type="caution">
    <text evidence="17">The sequence shown here is derived from an EMBL/GenBank/DDBJ whole genome shotgun (WGS) entry which is preliminary data.</text>
</comment>
<dbReference type="InterPro" id="IPR000212">
    <property type="entry name" value="DNA_helicase_UvrD/REP"/>
</dbReference>
<keyword evidence="10" id="KW-0413">Isomerase</keyword>
<evidence type="ECO:0000256" key="13">
    <source>
        <dbReference type="ARBA" id="ARBA00048988"/>
    </source>
</evidence>
<dbReference type="GO" id="GO:0004527">
    <property type="term" value="F:exonuclease activity"/>
    <property type="evidence" value="ECO:0007669"/>
    <property type="project" value="UniProtKB-KW"/>
</dbReference>
<evidence type="ECO:0000256" key="6">
    <source>
        <dbReference type="ARBA" id="ARBA00022839"/>
    </source>
</evidence>
<dbReference type="GO" id="GO:0000725">
    <property type="term" value="P:recombinational repair"/>
    <property type="evidence" value="ECO:0007669"/>
    <property type="project" value="TreeGrafter"/>
</dbReference>
<dbReference type="EMBL" id="DRQG01000003">
    <property type="protein sequence ID" value="HGY54113.1"/>
    <property type="molecule type" value="Genomic_DNA"/>
</dbReference>
<evidence type="ECO:0000256" key="1">
    <source>
        <dbReference type="ARBA" id="ARBA00022722"/>
    </source>
</evidence>
<dbReference type="GO" id="GO:0005829">
    <property type="term" value="C:cytosol"/>
    <property type="evidence" value="ECO:0007669"/>
    <property type="project" value="TreeGrafter"/>
</dbReference>
<dbReference type="InterPro" id="IPR011604">
    <property type="entry name" value="PDDEXK-like_dom_sf"/>
</dbReference>
<comment type="catalytic activity">
    <reaction evidence="11">
        <text>Couples ATP hydrolysis with the unwinding of duplex DNA by translocating in the 3'-5' direction.</text>
        <dbReference type="EC" id="5.6.2.4"/>
    </reaction>
</comment>
<sequence length="1179" mass="136783">MTKLTATQQKALALDKNISVTAGAGSGKTAILVERFLKIVSRDAGKVRRVLAITFTKKAVAEMRERVAEQINKLLDKSPAQEQNKLLQVRDHLNSASISTIHSFCASVLREFPLEAGLAPDFNEMDELRSEVFKYEAVDRAFESLEQLPQDKETDWMSFFLALNTAKIRKALKAMLDKPYEMEQIESRFGQMKEEDWRSFLHNIWLEKIRQIVQPWVVEEAIGQAGSILRDCPVPSHEDGSTVHRLLTQFVREQKTANEIEKYKILVRVIQTFTTQKGTAYKNLGKLGTNAGWPQEKRALLVELSEFCAQWAPQILQAGLAPPPGEEDEQWFKYFRMLLHLYEITREDYTRQKKEIGVVDYEDLLLLTLHLLRSNEAVRSELASRFDFIMVDEFQDTNELQWEIIRLLAVENGEPAGDKVFIVGDPKQSIYAFRNADVRVFKNVKRDFARSAGHSDVKQYAGNIIFEDSFRFLPVLNGFINFVFSHILQEDPANPFTVEYNPLVSKRELPGKGQIELALLESEQPVKEEALYMARSIRYLLDNKITCFKWREDKEEETDIKYGDIAILLRGRTHLLQIEQTLRDHGIPFKTVSGIGFWQKQEIYDFYHILRFLNSPDDDFALLAVLRSTFFIIADHILLRFTQMPGDTLVEKLRQFTAQTDATAQDEETNALLKAAVLIDKWLHLRERLPLEDLLHRIIDDLRLRSVLAAQINGEQLIANIDKLIEAAQGFSSSGAGGLSDFLYYLEDLMDKSEKEGEAPLIQEDDSTVKIITIHSAKGLQFPVVFLPFLNQGKSGRSSGIYLEPENGLAVNLAGENNNAGFYYYRHLRRIARQREEAEKRRLFYVAITRARDYLFLSAAIKNNKPEDNTPLAWLQESFLKGEYDLFAEESIEHPDFKLRIVRQVPPVEKEEKESTGFFKEVEQLEQFVRDYRPVPKEAALLEGGMGPIVFSATRIMTYLHDPQEYYRRYHLGFFEHDYEVFARDIYKSDLSLLKGKLVHRYLELLDQSPADREALIHNILFEYEVYDEKLRREFFDELRETEQRALESEKGRKILHAAEARNETSITVRLGEDFLTGSIDRLYRNEQGLWEVVDYKTNRINPTALNREAKKYEWQMKTYALQVSRLYPQQEVYPVSLYFLHPDLLYKVEYSREEIEKITDELLQTIREIKTKFPFIAS</sequence>
<dbReference type="GO" id="GO:0003677">
    <property type="term" value="F:DNA binding"/>
    <property type="evidence" value="ECO:0007669"/>
    <property type="project" value="UniProtKB-KW"/>
</dbReference>
<keyword evidence="5 14" id="KW-0347">Helicase</keyword>
<dbReference type="Gene3D" id="1.10.486.10">
    <property type="entry name" value="PCRA, domain 4"/>
    <property type="match status" value="1"/>
</dbReference>
<dbReference type="AlphaFoldDB" id="A0A7V4TXU8"/>
<feature type="domain" description="UvrD-like helicase C-terminal" evidence="16">
    <location>
        <begin position="487"/>
        <end position="779"/>
    </location>
</feature>
<dbReference type="Pfam" id="PF00580">
    <property type="entry name" value="UvrD-helicase"/>
    <property type="match status" value="1"/>
</dbReference>
<keyword evidence="3" id="KW-0227">DNA damage</keyword>
<keyword evidence="1" id="KW-0540">Nuclease</keyword>
<dbReference type="Proteomes" id="UP000885779">
    <property type="component" value="Unassembled WGS sequence"/>
</dbReference>
<keyword evidence="9" id="KW-0234">DNA repair</keyword>
<dbReference type="InterPro" id="IPR027417">
    <property type="entry name" value="P-loop_NTPase"/>
</dbReference>
<keyword evidence="6" id="KW-0269">Exonuclease</keyword>
<feature type="binding site" evidence="14">
    <location>
        <begin position="22"/>
        <end position="29"/>
    </location>
    <ligand>
        <name>ATP</name>
        <dbReference type="ChEBI" id="CHEBI:30616"/>
    </ligand>
</feature>
<evidence type="ECO:0000259" key="16">
    <source>
        <dbReference type="PROSITE" id="PS51217"/>
    </source>
</evidence>
<keyword evidence="8" id="KW-0238">DNA-binding</keyword>
<reference evidence="17" key="1">
    <citation type="journal article" date="2020" name="mSystems">
        <title>Genome- and Community-Level Interaction Insights into Carbon Utilization and Element Cycling Functions of Hydrothermarchaeota in Hydrothermal Sediment.</title>
        <authorList>
            <person name="Zhou Z."/>
            <person name="Liu Y."/>
            <person name="Xu W."/>
            <person name="Pan J."/>
            <person name="Luo Z.H."/>
            <person name="Li M."/>
        </authorList>
    </citation>
    <scope>NUCLEOTIDE SEQUENCE [LARGE SCALE GENOMIC DNA]</scope>
    <source>
        <strain evidence="17">HyVt-577</strain>
    </source>
</reference>
<accession>A0A7V4TXU8</accession>
<dbReference type="InterPro" id="IPR014017">
    <property type="entry name" value="DNA_helicase_UvrD-like_C"/>
</dbReference>
<dbReference type="InterPro" id="IPR038726">
    <property type="entry name" value="PDDEXK_AddAB-type"/>
</dbReference>
<name>A0A7V4TXU8_CALAY</name>
<evidence type="ECO:0000256" key="8">
    <source>
        <dbReference type="ARBA" id="ARBA00023125"/>
    </source>
</evidence>
<dbReference type="Pfam" id="PF12705">
    <property type="entry name" value="PDDEXK_1"/>
    <property type="match status" value="1"/>
</dbReference>
<dbReference type="InterPro" id="IPR011335">
    <property type="entry name" value="Restrct_endonuc-II-like"/>
</dbReference>
<protein>
    <recommendedName>
        <fullName evidence="12">DNA 3'-5' helicase</fullName>
        <ecNumber evidence="12">5.6.2.4</ecNumber>
    </recommendedName>
</protein>
<evidence type="ECO:0000256" key="14">
    <source>
        <dbReference type="PROSITE-ProRule" id="PRU00560"/>
    </source>
</evidence>
<dbReference type="Gene3D" id="3.90.320.10">
    <property type="match status" value="1"/>
</dbReference>
<keyword evidence="4 14" id="KW-0378">Hydrolase</keyword>
<evidence type="ECO:0000256" key="7">
    <source>
        <dbReference type="ARBA" id="ARBA00022840"/>
    </source>
</evidence>